<keyword evidence="1" id="KW-0812">Transmembrane</keyword>
<dbReference type="EMBL" id="VVIM01000002">
    <property type="protein sequence ID" value="KAB0802027.1"/>
    <property type="molecule type" value="Genomic_DNA"/>
</dbReference>
<evidence type="ECO:0000256" key="2">
    <source>
        <dbReference type="SAM" id="SignalP"/>
    </source>
</evidence>
<dbReference type="EMBL" id="GEZM01015005">
    <property type="protein sequence ID" value="JAV91935.1"/>
    <property type="molecule type" value="Transcribed_RNA"/>
</dbReference>
<reference evidence="3" key="1">
    <citation type="journal article" date="2016" name="Sci. Rep.">
        <title>Molecular characterization of firefly nuptial gifts: a multi-omics approach sheds light on postcopulatory sexual selection.</title>
        <authorList>
            <person name="Al-Wathiqui N."/>
            <person name="Fallon T.R."/>
            <person name="South A."/>
            <person name="Weng J.K."/>
            <person name="Lewis S.M."/>
        </authorList>
    </citation>
    <scope>NUCLEOTIDE SEQUENCE</scope>
</reference>
<gene>
    <name evidence="4" type="ORF">PPYR_04213</name>
</gene>
<feature type="signal peptide" evidence="2">
    <location>
        <begin position="1"/>
        <end position="19"/>
    </location>
</feature>
<accession>A0A1Y1N5K5</accession>
<name>A0A1Y1N5K5_PHOPY</name>
<dbReference type="AlphaFoldDB" id="A0A1Y1N5K5"/>
<evidence type="ECO:0000313" key="3">
    <source>
        <dbReference type="EMBL" id="JAV91935.1"/>
    </source>
</evidence>
<feature type="chain" id="PRO_5036312590" evidence="2">
    <location>
        <begin position="20"/>
        <end position="190"/>
    </location>
</feature>
<keyword evidence="2" id="KW-0732">Signal</keyword>
<evidence type="ECO:0000313" key="5">
    <source>
        <dbReference type="Proteomes" id="UP000327044"/>
    </source>
</evidence>
<keyword evidence="5" id="KW-1185">Reference proteome</keyword>
<dbReference type="InParanoid" id="A0A1Y1N5K5"/>
<organism evidence="3">
    <name type="scientific">Photinus pyralis</name>
    <name type="common">Common eastern firefly</name>
    <name type="synonym">Lampyris pyralis</name>
    <dbReference type="NCBI Taxonomy" id="7054"/>
    <lineage>
        <taxon>Eukaryota</taxon>
        <taxon>Metazoa</taxon>
        <taxon>Ecdysozoa</taxon>
        <taxon>Arthropoda</taxon>
        <taxon>Hexapoda</taxon>
        <taxon>Insecta</taxon>
        <taxon>Pterygota</taxon>
        <taxon>Neoptera</taxon>
        <taxon>Endopterygota</taxon>
        <taxon>Coleoptera</taxon>
        <taxon>Polyphaga</taxon>
        <taxon>Elateriformia</taxon>
        <taxon>Elateroidea</taxon>
        <taxon>Lampyridae</taxon>
        <taxon>Lampyrinae</taxon>
        <taxon>Photinus</taxon>
    </lineage>
</organism>
<sequence length="190" mass="21564">MYYICVLLNTFFGILIADSASNGNIDISNQKVTKESVLLPFPTDSSKYVILNVTAKPGKIAAVEVDDLLHGGLYANISHHTEMQKPALVINVIEEKNSEKLSDIKWDTELIEDGTNTEDKRVRYVVHTSSKTHNLVSHQLPLALTISAVVIVIITGSVAYFTWRKFEYRCRRRELLINRMDPDDMRHFSI</sequence>
<protein>
    <submittedName>
        <fullName evidence="3">Uncharacterized protein</fullName>
    </submittedName>
</protein>
<reference evidence="4 5" key="2">
    <citation type="journal article" date="2018" name="Elife">
        <title>Firefly genomes illuminate parallel origins of bioluminescence in beetles.</title>
        <authorList>
            <person name="Fallon T.R."/>
            <person name="Lower S.E."/>
            <person name="Chang C.H."/>
            <person name="Bessho-Uehara M."/>
            <person name="Martin G.J."/>
            <person name="Bewick A.J."/>
            <person name="Behringer M."/>
            <person name="Debat H.J."/>
            <person name="Wong I."/>
            <person name="Day J.C."/>
            <person name="Suvorov A."/>
            <person name="Silva C.J."/>
            <person name="Stanger-Hall K.F."/>
            <person name="Hall D.W."/>
            <person name="Schmitz R.J."/>
            <person name="Nelson D.R."/>
            <person name="Lewis S.M."/>
            <person name="Shigenobu S."/>
            <person name="Bybee S.M."/>
            <person name="Larracuente A.M."/>
            <person name="Oba Y."/>
            <person name="Weng J.K."/>
        </authorList>
    </citation>
    <scope>NUCLEOTIDE SEQUENCE [LARGE SCALE GENOMIC DNA]</scope>
    <source>
        <strain evidence="4">1611_PpyrPB1</strain>
        <tissue evidence="4">Whole body</tissue>
    </source>
</reference>
<feature type="transmembrane region" description="Helical" evidence="1">
    <location>
        <begin position="140"/>
        <end position="163"/>
    </location>
</feature>
<keyword evidence="1" id="KW-1133">Transmembrane helix</keyword>
<proteinExistence type="predicted"/>
<dbReference type="Proteomes" id="UP000327044">
    <property type="component" value="Unassembled WGS sequence"/>
</dbReference>
<keyword evidence="1" id="KW-0472">Membrane</keyword>
<reference evidence="4" key="3">
    <citation type="submission" date="2019-08" db="EMBL/GenBank/DDBJ databases">
        <authorList>
            <consortium name="Photinus pyralis genome working group"/>
            <person name="Fallon T.R."/>
            <person name="Sander Lower S.E."/>
            <person name="Weng J.-K."/>
        </authorList>
    </citation>
    <scope>NUCLEOTIDE SEQUENCE</scope>
    <source>
        <strain evidence="4">1611_PpyrPB1</strain>
        <tissue evidence="4">Whole body</tissue>
    </source>
</reference>
<evidence type="ECO:0000313" key="4">
    <source>
        <dbReference type="EMBL" id="KAB0802027.1"/>
    </source>
</evidence>
<evidence type="ECO:0000256" key="1">
    <source>
        <dbReference type="SAM" id="Phobius"/>
    </source>
</evidence>